<dbReference type="AlphaFoldDB" id="A0A0D6EN42"/>
<organism evidence="7 8">
    <name type="scientific">Sporidiobolus salmonicolor</name>
    <name type="common">Yeast-like fungus</name>
    <name type="synonym">Sporobolomyces salmonicolor</name>
    <dbReference type="NCBI Taxonomy" id="5005"/>
    <lineage>
        <taxon>Eukaryota</taxon>
        <taxon>Fungi</taxon>
        <taxon>Dikarya</taxon>
        <taxon>Basidiomycota</taxon>
        <taxon>Pucciniomycotina</taxon>
        <taxon>Microbotryomycetes</taxon>
        <taxon>Sporidiobolales</taxon>
        <taxon>Sporidiobolaceae</taxon>
        <taxon>Sporobolomyces</taxon>
    </lineage>
</organism>
<reference evidence="8" key="1">
    <citation type="submission" date="2015-02" db="EMBL/GenBank/DDBJ databases">
        <authorList>
            <person name="Gon?alves P."/>
        </authorList>
    </citation>
    <scope>NUCLEOTIDE SEQUENCE [LARGE SCALE GENOMIC DNA]</scope>
</reference>
<evidence type="ECO:0000313" key="7">
    <source>
        <dbReference type="EMBL" id="CEQ41462.1"/>
    </source>
</evidence>
<dbReference type="Proteomes" id="UP000243876">
    <property type="component" value="Unassembled WGS sequence"/>
</dbReference>
<keyword evidence="6" id="KW-0406">Ion transport</keyword>
<feature type="non-terminal residue" evidence="7">
    <location>
        <position position="1"/>
    </location>
</feature>
<keyword evidence="4 6" id="KW-1133">Transmembrane helix</keyword>
<sequence length="571" mass="63340">MQATTELALNDVSARQSEQAAQAVSPTPASNSLDKRALWSLLAQHLSRAYGAREQHLGSAMLRVRELPLFVIYSLFLIRLFPNTTLQPSIFGFFTTGAAIVFAGTVGGFVDRFSRLRFVRSTIVAQKATVAIAYAIFLICFLELKVAVKEGGKQPVLDVLFALVTLLSMLLNLATIGISVAVERDWVTTIAAGDGATLTKLNTYLRRIDLLSKLVAPLFVSLLTTAVSYVFAAAFLLGFALVSLCFEFIWIEIVYRRLPILVTADKGSTRPPLPEHETRPSLRSRLIGLGQQLRRRIVAEGQDWVTFVKAPVFFSCLAISLLYLTVLSWVFSSKTRFHCSWHSFRRPTGHPYRFDGSMLAYLKAHDYSDAFVAGMRGIGVVTGLMGTIVMPMLEKRIGLVRAGSWSIWFEVISLIPAVLAFFVGAPATGQRGLPYNSALLFTGKLRSSLKLAPAPATLDGEGGPDDSRLLGMAVSRIGLWSFDLCQLKELQEALNDHPRRNTMHFSLQNMLDLVKYIVTIILSRPAQFKWAVVISFASVVTGGLCYLKYVHRERGHIVHLEWTEHLLKKRS</sequence>
<keyword evidence="2 6" id="KW-0813">Transport</keyword>
<feature type="transmembrane region" description="Helical" evidence="6">
    <location>
        <begin position="235"/>
        <end position="255"/>
    </location>
</feature>
<feature type="transmembrane region" description="Helical" evidence="6">
    <location>
        <begin position="405"/>
        <end position="425"/>
    </location>
</feature>
<evidence type="ECO:0000256" key="6">
    <source>
        <dbReference type="RuleBase" id="RU365065"/>
    </source>
</evidence>
<accession>A0A0D6EN42</accession>
<comment type="subcellular location">
    <subcellularLocation>
        <location evidence="1 6">Membrane</location>
        <topology evidence="1 6">Multi-pass membrane protein</topology>
    </subcellularLocation>
</comment>
<dbReference type="GO" id="GO:0005381">
    <property type="term" value="F:iron ion transmembrane transporter activity"/>
    <property type="evidence" value="ECO:0007669"/>
    <property type="project" value="UniProtKB-UniRule"/>
</dbReference>
<feature type="transmembrane region" description="Helical" evidence="6">
    <location>
        <begin position="131"/>
        <end position="148"/>
    </location>
</feature>
<keyword evidence="3 6" id="KW-0812">Transmembrane</keyword>
<feature type="transmembrane region" description="Helical" evidence="6">
    <location>
        <begin position="528"/>
        <end position="547"/>
    </location>
</feature>
<dbReference type="Pfam" id="PF06963">
    <property type="entry name" value="FPN1"/>
    <property type="match status" value="2"/>
</dbReference>
<evidence type="ECO:0000256" key="5">
    <source>
        <dbReference type="ARBA" id="ARBA00023136"/>
    </source>
</evidence>
<feature type="transmembrane region" description="Helical" evidence="6">
    <location>
        <begin position="370"/>
        <end position="393"/>
    </location>
</feature>
<dbReference type="InterPro" id="IPR009716">
    <property type="entry name" value="Ferroportin-1"/>
</dbReference>
<feature type="transmembrane region" description="Helical" evidence="6">
    <location>
        <begin position="90"/>
        <end position="110"/>
    </location>
</feature>
<feature type="transmembrane region" description="Helical" evidence="6">
    <location>
        <begin position="160"/>
        <end position="182"/>
    </location>
</feature>
<dbReference type="OrthoDB" id="648861at2759"/>
<proteinExistence type="inferred from homology"/>
<feature type="transmembrane region" description="Helical" evidence="6">
    <location>
        <begin position="304"/>
        <end position="331"/>
    </location>
</feature>
<gene>
    <name evidence="7" type="primary">SPOSA6832_03178</name>
</gene>
<comment type="function">
    <text evidence="6">May be involved in iron transport and iron homeostasis.</text>
</comment>
<evidence type="ECO:0000256" key="1">
    <source>
        <dbReference type="ARBA" id="ARBA00004141"/>
    </source>
</evidence>
<dbReference type="PANTHER" id="PTHR11660">
    <property type="entry name" value="SOLUTE CARRIER FAMILY 40 MEMBER"/>
    <property type="match status" value="1"/>
</dbReference>
<dbReference type="GO" id="GO:0016020">
    <property type="term" value="C:membrane"/>
    <property type="evidence" value="ECO:0007669"/>
    <property type="project" value="UniProtKB-SubCell"/>
</dbReference>
<evidence type="ECO:0000313" key="8">
    <source>
        <dbReference type="Proteomes" id="UP000243876"/>
    </source>
</evidence>
<evidence type="ECO:0000256" key="2">
    <source>
        <dbReference type="ARBA" id="ARBA00022448"/>
    </source>
</evidence>
<feature type="transmembrane region" description="Helical" evidence="6">
    <location>
        <begin position="210"/>
        <end position="229"/>
    </location>
</feature>
<comment type="similarity">
    <text evidence="6">Belongs to the ferroportin (FP) (TC 2.A.100) family. SLC40A subfamily.</text>
</comment>
<evidence type="ECO:0000256" key="3">
    <source>
        <dbReference type="ARBA" id="ARBA00022692"/>
    </source>
</evidence>
<evidence type="ECO:0000256" key="4">
    <source>
        <dbReference type="ARBA" id="ARBA00022989"/>
    </source>
</evidence>
<comment type="caution">
    <text evidence="6">Lacks conserved residue(s) required for the propagation of feature annotation.</text>
</comment>
<name>A0A0D6EN42_SPOSA</name>
<dbReference type="EMBL" id="CENE01000014">
    <property type="protein sequence ID" value="CEQ41462.1"/>
    <property type="molecule type" value="Genomic_DNA"/>
</dbReference>
<keyword evidence="8" id="KW-1185">Reference proteome</keyword>
<protein>
    <recommendedName>
        <fullName evidence="6">Solute carrier family 40 member</fullName>
    </recommendedName>
</protein>
<dbReference type="PANTHER" id="PTHR11660:SF57">
    <property type="entry name" value="SOLUTE CARRIER FAMILY 40 MEMBER"/>
    <property type="match status" value="1"/>
</dbReference>
<keyword evidence="5 6" id="KW-0472">Membrane</keyword>